<protein>
    <recommendedName>
        <fullName evidence="2">Phosphoesterase</fullName>
        <ecNumber evidence="2">3.1.4.-</ecNumber>
    </recommendedName>
</protein>
<evidence type="ECO:0000313" key="5">
    <source>
        <dbReference type="Proteomes" id="UP000254664"/>
    </source>
</evidence>
<reference evidence="4 5" key="1">
    <citation type="submission" date="2018-06" db="EMBL/GenBank/DDBJ databases">
        <authorList>
            <consortium name="Pathogen Informatics"/>
            <person name="Doyle S."/>
        </authorList>
    </citation>
    <scope>NUCLEOTIDE SEQUENCE [LARGE SCALE GENOMIC DNA]</scope>
    <source>
        <strain evidence="4 5">NCTC9836</strain>
    </source>
</reference>
<comment type="similarity">
    <text evidence="1 2">Belongs to the metallophosphoesterase superfamily. YfcE family.</text>
</comment>
<dbReference type="RefSeq" id="WP_172556331.1">
    <property type="nucleotide sequence ID" value="NZ_UFWZ01000001.1"/>
</dbReference>
<evidence type="ECO:0000256" key="2">
    <source>
        <dbReference type="RuleBase" id="RU362039"/>
    </source>
</evidence>
<evidence type="ECO:0000313" key="4">
    <source>
        <dbReference type="EMBL" id="SUY47913.1"/>
    </source>
</evidence>
<evidence type="ECO:0000256" key="1">
    <source>
        <dbReference type="ARBA" id="ARBA00008950"/>
    </source>
</evidence>
<organism evidence="4 5">
    <name type="scientific">Clostridium putrefaciens</name>
    <dbReference type="NCBI Taxonomy" id="99675"/>
    <lineage>
        <taxon>Bacteria</taxon>
        <taxon>Bacillati</taxon>
        <taxon>Bacillota</taxon>
        <taxon>Clostridia</taxon>
        <taxon>Eubacteriales</taxon>
        <taxon>Clostridiaceae</taxon>
        <taxon>Clostridium</taxon>
    </lineage>
</organism>
<dbReference type="EMBL" id="UFWZ01000001">
    <property type="protein sequence ID" value="SUY47913.1"/>
    <property type="molecule type" value="Genomic_DNA"/>
</dbReference>
<keyword evidence="5" id="KW-1185">Reference proteome</keyword>
<dbReference type="Gene3D" id="3.60.21.10">
    <property type="match status" value="1"/>
</dbReference>
<gene>
    <name evidence="4" type="ORF">NCTC9836_02284</name>
</gene>
<dbReference type="EC" id="3.1.4.-" evidence="2"/>
<dbReference type="GO" id="GO:0016787">
    <property type="term" value="F:hydrolase activity"/>
    <property type="evidence" value="ECO:0007669"/>
    <property type="project" value="UniProtKB-UniRule"/>
</dbReference>
<dbReference type="NCBIfam" id="TIGR00040">
    <property type="entry name" value="yfcE"/>
    <property type="match status" value="1"/>
</dbReference>
<accession>A0A381JA84</accession>
<sequence>MLVAIISDTHRDYEVLNKIIYKVENCDYILHLGDNIEDLKYIKDRIYNKKIICIGVKGNCDYSNVIPSERVVDIEGYRIFMTHGHNYGVKIDTNYIKRRAFQLNCKICLYGHTHVFEINQSDGNYLINPGSPSIPRDSKRGVVFIEVHEGNISPYFIEI</sequence>
<dbReference type="Pfam" id="PF12850">
    <property type="entry name" value="Metallophos_2"/>
    <property type="match status" value="1"/>
</dbReference>
<dbReference type="PANTHER" id="PTHR11124">
    <property type="entry name" value="VACUOLAR SORTING PROTEIN VPS29"/>
    <property type="match status" value="1"/>
</dbReference>
<dbReference type="AlphaFoldDB" id="A0A381JA84"/>
<evidence type="ECO:0000259" key="3">
    <source>
        <dbReference type="Pfam" id="PF12850"/>
    </source>
</evidence>
<dbReference type="InterPro" id="IPR000979">
    <property type="entry name" value="Phosphodiesterase_MJ0936/Vps29"/>
</dbReference>
<dbReference type="Proteomes" id="UP000254664">
    <property type="component" value="Unassembled WGS sequence"/>
</dbReference>
<dbReference type="GO" id="GO:0046872">
    <property type="term" value="F:metal ion binding"/>
    <property type="evidence" value="ECO:0007669"/>
    <property type="project" value="UniProtKB-KW"/>
</dbReference>
<name>A0A381JA84_9CLOT</name>
<dbReference type="InterPro" id="IPR029052">
    <property type="entry name" value="Metallo-depent_PP-like"/>
</dbReference>
<proteinExistence type="inferred from homology"/>
<keyword evidence="2" id="KW-0479">Metal-binding</keyword>
<comment type="cofactor">
    <cofactor evidence="2">
        <name>a divalent metal cation</name>
        <dbReference type="ChEBI" id="CHEBI:60240"/>
    </cofactor>
</comment>
<feature type="domain" description="Calcineurin-like phosphoesterase" evidence="3">
    <location>
        <begin position="1"/>
        <end position="149"/>
    </location>
</feature>
<keyword evidence="4" id="KW-0378">Hydrolase</keyword>
<dbReference type="SUPFAM" id="SSF56300">
    <property type="entry name" value="Metallo-dependent phosphatases"/>
    <property type="match status" value="1"/>
</dbReference>
<dbReference type="InterPro" id="IPR024654">
    <property type="entry name" value="Calcineurin-like_PHP_lpxH"/>
</dbReference>